<dbReference type="Gene3D" id="3.20.20.450">
    <property type="entry name" value="EAL domain"/>
    <property type="match status" value="1"/>
</dbReference>
<dbReference type="Pfam" id="PF00990">
    <property type="entry name" value="GGDEF"/>
    <property type="match status" value="1"/>
</dbReference>
<accession>A0A1V2HAF9</accession>
<dbReference type="Pfam" id="PF08448">
    <property type="entry name" value="PAS_4"/>
    <property type="match status" value="1"/>
</dbReference>
<dbReference type="InterPro" id="IPR000160">
    <property type="entry name" value="GGDEF_dom"/>
</dbReference>
<dbReference type="SMART" id="SM00091">
    <property type="entry name" value="PAS"/>
    <property type="match status" value="1"/>
</dbReference>
<dbReference type="SMART" id="SM00052">
    <property type="entry name" value="EAL"/>
    <property type="match status" value="1"/>
</dbReference>
<dbReference type="InterPro" id="IPR035965">
    <property type="entry name" value="PAS-like_dom_sf"/>
</dbReference>
<gene>
    <name evidence="6" type="ORF">BKE38_01200</name>
</gene>
<dbReference type="RefSeq" id="WP_076955552.1">
    <property type="nucleotide sequence ID" value="NZ_MLCO01000008.1"/>
</dbReference>
<dbReference type="PANTHER" id="PTHR44757:SF2">
    <property type="entry name" value="BIOFILM ARCHITECTURE MAINTENANCE PROTEIN MBAA"/>
    <property type="match status" value="1"/>
</dbReference>
<evidence type="ECO:0000259" key="3">
    <source>
        <dbReference type="PROSITE" id="PS50113"/>
    </source>
</evidence>
<dbReference type="InterPro" id="IPR035919">
    <property type="entry name" value="EAL_sf"/>
</dbReference>
<dbReference type="Pfam" id="PF00563">
    <property type="entry name" value="EAL"/>
    <property type="match status" value="1"/>
</dbReference>
<feature type="region of interest" description="Disordered" evidence="1">
    <location>
        <begin position="549"/>
        <end position="568"/>
    </location>
</feature>
<dbReference type="Gene3D" id="3.30.70.270">
    <property type="match status" value="1"/>
</dbReference>
<dbReference type="InterPro" id="IPR001610">
    <property type="entry name" value="PAC"/>
</dbReference>
<dbReference type="InterPro" id="IPR013656">
    <property type="entry name" value="PAS_4"/>
</dbReference>
<dbReference type="InterPro" id="IPR043128">
    <property type="entry name" value="Rev_trsase/Diguanyl_cyclase"/>
</dbReference>
<dbReference type="CDD" id="cd01948">
    <property type="entry name" value="EAL"/>
    <property type="match status" value="1"/>
</dbReference>
<protein>
    <recommendedName>
        <fullName evidence="8">Diguanylate cyclase</fullName>
    </recommendedName>
</protein>
<sequence length="568" mass="60611">MPEAELALLRERDRLQALLDINSDWIWEVDAAGRYTFVSAHAELLLGFHPEEILGRTPFDFMPPAEAERVGAIFGGIVARRAPFSGLLNRNRRADGREVVLETSGIPLIAGDGTLIGYRGIDRDVTEREERAGRIAYLARHDALTGLANRPEFMARLEACLAAGRPAALLLLDLDFFKEVNDQLGHAGGDALLRQVAARMRDALSPGSLCARLGGDEFAILKEGVGEAEALAAAARLGAALCEPYQLEARQAVIGVSLGLALAPRHAGSADALLRCADLALYRAKEEGRGDVFLYDSGLEARQRADEGMEAALRRALAEGEIDLLYQPVFAAERRRMAGCCVMPRWRHPLQGAIPAETFLALADRTGLVLPLGEMLLRRACLAALSWPAAWRLTVPVTPVQLRDPGFCGMVAAVLAETGLAPARLEIAVGEAVLGAAPAEVPRALRRLRAEGVGLALDRFGEGATSLAAFQRFRFDRLRLAPMLVRDVEREPAASLVTAIALLGQRLGLGVSAVGVESKGQLAAVLAAGCTELQGPALADAVEEAALRPLPWPRPPGREAAPPSLAAG</sequence>
<keyword evidence="7" id="KW-1185">Reference proteome</keyword>
<dbReference type="OrthoDB" id="9814202at2"/>
<feature type="domain" description="PAS" evidence="2">
    <location>
        <begin position="11"/>
        <end position="81"/>
    </location>
</feature>
<dbReference type="SUPFAM" id="SSF141868">
    <property type="entry name" value="EAL domain-like"/>
    <property type="match status" value="1"/>
</dbReference>
<organism evidence="6 7">
    <name type="scientific">Teichococcus deserti</name>
    <dbReference type="NCBI Taxonomy" id="1817963"/>
    <lineage>
        <taxon>Bacteria</taxon>
        <taxon>Pseudomonadati</taxon>
        <taxon>Pseudomonadota</taxon>
        <taxon>Alphaproteobacteria</taxon>
        <taxon>Acetobacterales</taxon>
        <taxon>Roseomonadaceae</taxon>
        <taxon>Roseomonas</taxon>
    </lineage>
</organism>
<dbReference type="InterPro" id="IPR029787">
    <property type="entry name" value="Nucleotide_cyclase"/>
</dbReference>
<evidence type="ECO:0000256" key="1">
    <source>
        <dbReference type="SAM" id="MobiDB-lite"/>
    </source>
</evidence>
<dbReference type="SUPFAM" id="SSF55785">
    <property type="entry name" value="PYP-like sensor domain (PAS domain)"/>
    <property type="match status" value="1"/>
</dbReference>
<dbReference type="AlphaFoldDB" id="A0A1V2HAF9"/>
<dbReference type="NCBIfam" id="TIGR00254">
    <property type="entry name" value="GGDEF"/>
    <property type="match status" value="1"/>
</dbReference>
<dbReference type="PROSITE" id="PS50113">
    <property type="entry name" value="PAC"/>
    <property type="match status" value="1"/>
</dbReference>
<evidence type="ECO:0000259" key="5">
    <source>
        <dbReference type="PROSITE" id="PS50887"/>
    </source>
</evidence>
<feature type="domain" description="PAC" evidence="3">
    <location>
        <begin position="85"/>
        <end position="137"/>
    </location>
</feature>
<dbReference type="SMART" id="SM00086">
    <property type="entry name" value="PAC"/>
    <property type="match status" value="1"/>
</dbReference>
<evidence type="ECO:0000313" key="7">
    <source>
        <dbReference type="Proteomes" id="UP000188879"/>
    </source>
</evidence>
<proteinExistence type="predicted"/>
<dbReference type="CDD" id="cd01949">
    <property type="entry name" value="GGDEF"/>
    <property type="match status" value="1"/>
</dbReference>
<evidence type="ECO:0000259" key="2">
    <source>
        <dbReference type="PROSITE" id="PS50112"/>
    </source>
</evidence>
<dbReference type="Proteomes" id="UP000188879">
    <property type="component" value="Unassembled WGS sequence"/>
</dbReference>
<dbReference type="PANTHER" id="PTHR44757">
    <property type="entry name" value="DIGUANYLATE CYCLASE DGCP"/>
    <property type="match status" value="1"/>
</dbReference>
<feature type="domain" description="EAL" evidence="4">
    <location>
        <begin position="306"/>
        <end position="555"/>
    </location>
</feature>
<dbReference type="CDD" id="cd00130">
    <property type="entry name" value="PAS"/>
    <property type="match status" value="1"/>
</dbReference>
<feature type="domain" description="GGDEF" evidence="5">
    <location>
        <begin position="165"/>
        <end position="297"/>
    </location>
</feature>
<dbReference type="Gene3D" id="3.30.450.20">
    <property type="entry name" value="PAS domain"/>
    <property type="match status" value="1"/>
</dbReference>
<evidence type="ECO:0008006" key="8">
    <source>
        <dbReference type="Google" id="ProtNLM"/>
    </source>
</evidence>
<dbReference type="InterPro" id="IPR000700">
    <property type="entry name" value="PAS-assoc_C"/>
</dbReference>
<dbReference type="EMBL" id="MLCO01000008">
    <property type="protein sequence ID" value="ONG58926.1"/>
    <property type="molecule type" value="Genomic_DNA"/>
</dbReference>
<dbReference type="PROSITE" id="PS50887">
    <property type="entry name" value="GGDEF"/>
    <property type="match status" value="1"/>
</dbReference>
<dbReference type="SMART" id="SM00267">
    <property type="entry name" value="GGDEF"/>
    <property type="match status" value="1"/>
</dbReference>
<dbReference type="SUPFAM" id="SSF55073">
    <property type="entry name" value="Nucleotide cyclase"/>
    <property type="match status" value="1"/>
</dbReference>
<evidence type="ECO:0000313" key="6">
    <source>
        <dbReference type="EMBL" id="ONG58926.1"/>
    </source>
</evidence>
<dbReference type="InterPro" id="IPR000014">
    <property type="entry name" value="PAS"/>
</dbReference>
<dbReference type="PROSITE" id="PS50112">
    <property type="entry name" value="PAS"/>
    <property type="match status" value="1"/>
</dbReference>
<evidence type="ECO:0000259" key="4">
    <source>
        <dbReference type="PROSITE" id="PS50883"/>
    </source>
</evidence>
<dbReference type="InterPro" id="IPR052155">
    <property type="entry name" value="Biofilm_reg_signaling"/>
</dbReference>
<dbReference type="PROSITE" id="PS50883">
    <property type="entry name" value="EAL"/>
    <property type="match status" value="1"/>
</dbReference>
<dbReference type="InterPro" id="IPR001633">
    <property type="entry name" value="EAL_dom"/>
</dbReference>
<dbReference type="NCBIfam" id="TIGR00229">
    <property type="entry name" value="sensory_box"/>
    <property type="match status" value="1"/>
</dbReference>
<comment type="caution">
    <text evidence="6">The sequence shown here is derived from an EMBL/GenBank/DDBJ whole genome shotgun (WGS) entry which is preliminary data.</text>
</comment>
<reference evidence="6 7" key="1">
    <citation type="submission" date="2016-10" db="EMBL/GenBank/DDBJ databases">
        <title>Draft Genome sequence of Roseomonas sp. strain M3.</title>
        <authorList>
            <person name="Subhash Y."/>
            <person name="Lee S."/>
        </authorList>
    </citation>
    <scope>NUCLEOTIDE SEQUENCE [LARGE SCALE GENOMIC DNA]</scope>
    <source>
        <strain evidence="6 7">M3</strain>
    </source>
</reference>
<name>A0A1V2HAF9_9PROT</name>